<evidence type="ECO:0000313" key="2">
    <source>
        <dbReference type="Proteomes" id="UP000449547"/>
    </source>
</evidence>
<protein>
    <submittedName>
        <fullName evidence="1">Uncharacterized protein</fullName>
    </submittedName>
</protein>
<reference evidence="1 2" key="1">
    <citation type="submission" date="2019-07" db="EMBL/GenBank/DDBJ databases">
        <title>Genome assembly of two rare yeast pathogens: Diutina rugosa and Trichomonascus ciferrii.</title>
        <authorList>
            <person name="Mixao V."/>
            <person name="Saus E."/>
            <person name="Hansen A."/>
            <person name="Lass-Flor C."/>
            <person name="Gabaldon T."/>
        </authorList>
    </citation>
    <scope>NUCLEOTIDE SEQUENCE [LARGE SCALE GENOMIC DNA]</scope>
    <source>
        <strain evidence="1 2">CBS 613</strain>
    </source>
</reference>
<sequence length="255" mass="29354">MIRMSRTLISTRQLTKKAAAKVIPKPANPAIVPNVAAASVALKAAPDHIRNASLEELYESMGSTIPQQKPENHYVDFIVPDKYIKSKVADIPTEKDHRIMAELDKFMTTHDEDQLVQAQYNLIKLYYDKDTDSYQPLPAHYLKKSLSGLVSLNPALENIDDEYLWNLFPKDKQFGVRPFQTEGSFKDWEQQMLEKTKKEATAKEKTALETRELMSQFAKTRFFRKSGSRKKLDRKLVKKYKKLRNSTPAGEEEED</sequence>
<dbReference type="AlphaFoldDB" id="A0A642UFY1"/>
<keyword evidence="2" id="KW-1185">Reference proteome</keyword>
<dbReference type="Proteomes" id="UP000449547">
    <property type="component" value="Unassembled WGS sequence"/>
</dbReference>
<organism evidence="1 2">
    <name type="scientific">Diutina rugosa</name>
    <name type="common">Yeast</name>
    <name type="synonym">Candida rugosa</name>
    <dbReference type="NCBI Taxonomy" id="5481"/>
    <lineage>
        <taxon>Eukaryota</taxon>
        <taxon>Fungi</taxon>
        <taxon>Dikarya</taxon>
        <taxon>Ascomycota</taxon>
        <taxon>Saccharomycotina</taxon>
        <taxon>Pichiomycetes</taxon>
        <taxon>Debaryomycetaceae</taxon>
        <taxon>Diutina</taxon>
    </lineage>
</organism>
<name>A0A642UFY1_DIURU</name>
<gene>
    <name evidence="1" type="ORF">DIURU_005015</name>
</gene>
<dbReference type="EMBL" id="SWFT01000149">
    <property type="protein sequence ID" value="KAA8898160.1"/>
    <property type="molecule type" value="Genomic_DNA"/>
</dbReference>
<dbReference type="RefSeq" id="XP_034010417.1">
    <property type="nucleotide sequence ID" value="XM_034157951.1"/>
</dbReference>
<evidence type="ECO:0000313" key="1">
    <source>
        <dbReference type="EMBL" id="KAA8898160.1"/>
    </source>
</evidence>
<dbReference type="VEuPathDB" id="FungiDB:DIURU_005015"/>
<comment type="caution">
    <text evidence="1">The sequence shown here is derived from an EMBL/GenBank/DDBJ whole genome shotgun (WGS) entry which is preliminary data.</text>
</comment>
<dbReference type="OMA" id="FYAKVYM"/>
<proteinExistence type="predicted"/>
<dbReference type="OrthoDB" id="4012429at2759"/>
<accession>A0A642UFY1</accession>
<dbReference type="GeneID" id="54783666"/>